<dbReference type="CDD" id="cd01948">
    <property type="entry name" value="EAL"/>
    <property type="match status" value="1"/>
</dbReference>
<dbReference type="SMART" id="SM00052">
    <property type="entry name" value="EAL"/>
    <property type="match status" value="1"/>
</dbReference>
<evidence type="ECO:0000313" key="4">
    <source>
        <dbReference type="EMBL" id="QHI99932.1"/>
    </source>
</evidence>
<dbReference type="Pfam" id="PF00563">
    <property type="entry name" value="EAL"/>
    <property type="match status" value="1"/>
</dbReference>
<accession>A0A857JAC2</accession>
<dbReference type="SUPFAM" id="SSF141868">
    <property type="entry name" value="EAL domain-like"/>
    <property type="match status" value="1"/>
</dbReference>
<dbReference type="InterPro" id="IPR000160">
    <property type="entry name" value="GGDEF_dom"/>
</dbReference>
<dbReference type="SMART" id="SM00267">
    <property type="entry name" value="GGDEF"/>
    <property type="match status" value="1"/>
</dbReference>
<dbReference type="PANTHER" id="PTHR33121:SF76">
    <property type="entry name" value="SIGNALING PROTEIN"/>
    <property type="match status" value="1"/>
</dbReference>
<dbReference type="PANTHER" id="PTHR33121">
    <property type="entry name" value="CYCLIC DI-GMP PHOSPHODIESTERASE PDEF"/>
    <property type="match status" value="1"/>
</dbReference>
<dbReference type="Gene3D" id="3.20.20.450">
    <property type="entry name" value="EAL domain"/>
    <property type="match status" value="1"/>
</dbReference>
<protein>
    <submittedName>
        <fullName evidence="4">EAL domain-containing protein</fullName>
    </submittedName>
</protein>
<reference evidence="4 5" key="1">
    <citation type="submission" date="2020-01" db="EMBL/GenBank/DDBJ databases">
        <title>Genome sequencing of strain KACC 21265.</title>
        <authorList>
            <person name="Heo J."/>
            <person name="Kim S.-J."/>
            <person name="Kim J.-S."/>
            <person name="Hong S.-B."/>
            <person name="Kwon S.-W."/>
        </authorList>
    </citation>
    <scope>NUCLEOTIDE SEQUENCE [LARGE SCALE GENOMIC DNA]</scope>
    <source>
        <strain evidence="4 5">KACC 21265</strain>
    </source>
</reference>
<keyword evidence="5" id="KW-1185">Reference proteome</keyword>
<name>A0A857JAC2_9BURK</name>
<gene>
    <name evidence="4" type="ORF">GT347_19270</name>
</gene>
<dbReference type="InterPro" id="IPR043128">
    <property type="entry name" value="Rev_trsase/Diguanyl_cyclase"/>
</dbReference>
<dbReference type="GO" id="GO:0071111">
    <property type="term" value="F:cyclic-guanylate-specific phosphodiesterase activity"/>
    <property type="evidence" value="ECO:0007669"/>
    <property type="project" value="InterPro"/>
</dbReference>
<proteinExistence type="predicted"/>
<dbReference type="CDD" id="cd04598">
    <property type="entry name" value="CBS_pair_GGDEF_EAL"/>
    <property type="match status" value="1"/>
</dbReference>
<evidence type="ECO:0000259" key="2">
    <source>
        <dbReference type="PROSITE" id="PS50883"/>
    </source>
</evidence>
<evidence type="ECO:0000256" key="1">
    <source>
        <dbReference type="SAM" id="MobiDB-lite"/>
    </source>
</evidence>
<dbReference type="Proteomes" id="UP000464787">
    <property type="component" value="Chromosome"/>
</dbReference>
<evidence type="ECO:0000313" key="5">
    <source>
        <dbReference type="Proteomes" id="UP000464787"/>
    </source>
</evidence>
<dbReference type="PROSITE" id="PS50887">
    <property type="entry name" value="GGDEF"/>
    <property type="match status" value="1"/>
</dbReference>
<dbReference type="Gene3D" id="3.30.70.270">
    <property type="match status" value="1"/>
</dbReference>
<feature type="region of interest" description="Disordered" evidence="1">
    <location>
        <begin position="1"/>
        <end position="31"/>
    </location>
</feature>
<dbReference type="PROSITE" id="PS50883">
    <property type="entry name" value="EAL"/>
    <property type="match status" value="1"/>
</dbReference>
<dbReference type="SUPFAM" id="SSF55073">
    <property type="entry name" value="Nucleotide cyclase"/>
    <property type="match status" value="1"/>
</dbReference>
<dbReference type="InterPro" id="IPR050706">
    <property type="entry name" value="Cyclic-di-GMP_PDE-like"/>
</dbReference>
<dbReference type="KEGG" id="xyk:GT347_19270"/>
<dbReference type="EMBL" id="CP047650">
    <property type="protein sequence ID" value="QHI99932.1"/>
    <property type="molecule type" value="Genomic_DNA"/>
</dbReference>
<organism evidence="4 5">
    <name type="scientific">Xylophilus rhododendri</name>
    <dbReference type="NCBI Taxonomy" id="2697032"/>
    <lineage>
        <taxon>Bacteria</taxon>
        <taxon>Pseudomonadati</taxon>
        <taxon>Pseudomonadota</taxon>
        <taxon>Betaproteobacteria</taxon>
        <taxon>Burkholderiales</taxon>
        <taxon>Xylophilus</taxon>
    </lineage>
</organism>
<feature type="domain" description="EAL" evidence="2">
    <location>
        <begin position="32"/>
        <end position="292"/>
    </location>
</feature>
<dbReference type="RefSeq" id="WP_160553743.1">
    <property type="nucleotide sequence ID" value="NZ_CP047650.1"/>
</dbReference>
<evidence type="ECO:0000259" key="3">
    <source>
        <dbReference type="PROSITE" id="PS50887"/>
    </source>
</evidence>
<dbReference type="InterPro" id="IPR035919">
    <property type="entry name" value="EAL_sf"/>
</dbReference>
<sequence>MSDAVLTPPRPALCGPHDARPTRQPTGRTSARRADFRALARLLRYRKLHAVFQPIADLDSGAVLGHEALIRGPAGTSLHTPDALLALAQRLGMLPGFELYCAVTALQDWSRHGVGGKLFVNMGADALVLALRRHGRDELLSQLRACGIAPHDLVVEITEHQRASDVPALRKAAAELRDCGIDLALDDFGDGHSSLRLWHELRPAWVKMDKYFTSLLQQPPAAGAQSNADAQQVVQAIKGIAELFGSTLIAEGIETEQGLRAVQELRISCGQGYLLGRPHATPRAALESPARETVQREAVALLPPRSPRRPGGHTVLRRLPVLHAPAVGLVTTNNELAQIFQRHPELHAVAVVAEGRPVAVVNRQHFMNHYSTLYFREVHGRKPCVGFANHKPRVVEMDYDVDDLVGILTSPDQRYLSEGFIVTEGGRYLGLGTGDQLVRAVTEARVEAARHANPLTFLPGNIPINLHIERLLDSGVEFVACHADLNDFKPFNDHYGYWRGDQMIRLCARLAVSHCDARRDFVGHIGGDDFMVLFQSGDWQQRCERIVGDFDLQALDLFNEDARITGGIHGRDRHGQERFFPCTTLSIGAVRVRRGDFRHADEVASSAALAKHDAKLSRRGLHVGGPPSN</sequence>
<feature type="domain" description="GGDEF" evidence="3">
    <location>
        <begin position="476"/>
        <end position="626"/>
    </location>
</feature>
<dbReference type="InterPro" id="IPR001633">
    <property type="entry name" value="EAL_dom"/>
</dbReference>
<dbReference type="Pfam" id="PF00990">
    <property type="entry name" value="GGDEF"/>
    <property type="match status" value="1"/>
</dbReference>
<dbReference type="AlphaFoldDB" id="A0A857JAC2"/>
<dbReference type="InterPro" id="IPR029787">
    <property type="entry name" value="Nucleotide_cyclase"/>
</dbReference>